<dbReference type="AlphaFoldDB" id="A0A9P7BZA8"/>
<feature type="compositionally biased region" description="Polar residues" evidence="1">
    <location>
        <begin position="72"/>
        <end position="81"/>
    </location>
</feature>
<proteinExistence type="predicted"/>
<evidence type="ECO:0000313" key="3">
    <source>
        <dbReference type="Proteomes" id="UP000740926"/>
    </source>
</evidence>
<comment type="caution">
    <text evidence="2">The sequence shown here is derived from an EMBL/GenBank/DDBJ whole genome shotgun (WGS) entry which is preliminary data.</text>
</comment>
<dbReference type="EMBL" id="JAANIU010018650">
    <property type="protein sequence ID" value="KAG1525166.1"/>
    <property type="molecule type" value="Genomic_DNA"/>
</dbReference>
<protein>
    <submittedName>
        <fullName evidence="2">Uncharacterized protein</fullName>
    </submittedName>
</protein>
<evidence type="ECO:0000313" key="2">
    <source>
        <dbReference type="EMBL" id="KAG1525166.1"/>
    </source>
</evidence>
<sequence>MAKAWGLKQQTLDRYVKGTHLPDYRTAMLMAQEAGVAIETTFILLAQEESKRKKAGVAFAIPALAAGVENTTKNSTTNQWSGREDSNLRLLRPERSTLPG</sequence>
<organism evidence="2 3">
    <name type="scientific">Rhizopus delemar</name>
    <dbReference type="NCBI Taxonomy" id="936053"/>
    <lineage>
        <taxon>Eukaryota</taxon>
        <taxon>Fungi</taxon>
        <taxon>Fungi incertae sedis</taxon>
        <taxon>Mucoromycota</taxon>
        <taxon>Mucoromycotina</taxon>
        <taxon>Mucoromycetes</taxon>
        <taxon>Mucorales</taxon>
        <taxon>Mucorineae</taxon>
        <taxon>Rhizopodaceae</taxon>
        <taxon>Rhizopus</taxon>
    </lineage>
</organism>
<keyword evidence="3" id="KW-1185">Reference proteome</keyword>
<dbReference type="AntiFam" id="ANF00011">
    <property type="entry name" value="tRNA translation"/>
</dbReference>
<dbReference type="Proteomes" id="UP000740926">
    <property type="component" value="Unassembled WGS sequence"/>
</dbReference>
<feature type="compositionally biased region" description="Basic and acidic residues" evidence="1">
    <location>
        <begin position="82"/>
        <end position="100"/>
    </location>
</feature>
<feature type="region of interest" description="Disordered" evidence="1">
    <location>
        <begin position="72"/>
        <end position="100"/>
    </location>
</feature>
<reference evidence="2 3" key="1">
    <citation type="journal article" date="2020" name="Microb. Genom.">
        <title>Genetic diversity of clinical and environmental Mucorales isolates obtained from an investigation of mucormycosis cases among solid organ transplant recipients.</title>
        <authorList>
            <person name="Nguyen M.H."/>
            <person name="Kaul D."/>
            <person name="Muto C."/>
            <person name="Cheng S.J."/>
            <person name="Richter R.A."/>
            <person name="Bruno V.M."/>
            <person name="Liu G."/>
            <person name="Beyhan S."/>
            <person name="Sundermann A.J."/>
            <person name="Mounaud S."/>
            <person name="Pasculle A.W."/>
            <person name="Nierman W.C."/>
            <person name="Driscoll E."/>
            <person name="Cumbie R."/>
            <person name="Clancy C.J."/>
            <person name="Dupont C.L."/>
        </authorList>
    </citation>
    <scope>NUCLEOTIDE SEQUENCE [LARGE SCALE GENOMIC DNA]</scope>
    <source>
        <strain evidence="2 3">GL24</strain>
    </source>
</reference>
<accession>A0A9P7BZA8</accession>
<gene>
    <name evidence="2" type="ORF">G6F50_018473</name>
</gene>
<name>A0A9P7BZA8_9FUNG</name>
<evidence type="ECO:0000256" key="1">
    <source>
        <dbReference type="SAM" id="MobiDB-lite"/>
    </source>
</evidence>